<feature type="transmembrane region" description="Helical" evidence="1">
    <location>
        <begin position="100"/>
        <end position="119"/>
    </location>
</feature>
<reference evidence="2 3" key="1">
    <citation type="submission" date="2023-04" db="EMBL/GenBank/DDBJ databases">
        <title>Luteimonas sp. M1R5S18.</title>
        <authorList>
            <person name="Sun J.-Q."/>
        </authorList>
    </citation>
    <scope>NUCLEOTIDE SEQUENCE [LARGE SCALE GENOMIC DNA]</scope>
    <source>
        <strain evidence="2 3">M1R5S18</strain>
    </source>
</reference>
<organism evidence="2 3">
    <name type="scientific">Luteimonas rhizosphaericola</name>
    <dbReference type="NCBI Taxonomy" id="3042024"/>
    <lineage>
        <taxon>Bacteria</taxon>
        <taxon>Pseudomonadati</taxon>
        <taxon>Pseudomonadota</taxon>
        <taxon>Gammaproteobacteria</taxon>
        <taxon>Lysobacterales</taxon>
        <taxon>Lysobacteraceae</taxon>
        <taxon>Luteimonas</taxon>
    </lineage>
</organism>
<comment type="caution">
    <text evidence="2">The sequence shown here is derived from an EMBL/GenBank/DDBJ whole genome shotgun (WGS) entry which is preliminary data.</text>
</comment>
<keyword evidence="3" id="KW-1185">Reference proteome</keyword>
<name>A0ABT6JN48_9GAMM</name>
<evidence type="ECO:0000313" key="3">
    <source>
        <dbReference type="Proteomes" id="UP001156831"/>
    </source>
</evidence>
<gene>
    <name evidence="2" type="ORF">QFW80_16070</name>
</gene>
<evidence type="ECO:0000313" key="2">
    <source>
        <dbReference type="EMBL" id="MDH5832034.1"/>
    </source>
</evidence>
<feature type="transmembrane region" description="Helical" evidence="1">
    <location>
        <begin position="12"/>
        <end position="32"/>
    </location>
</feature>
<keyword evidence="1" id="KW-1133">Transmembrane helix</keyword>
<dbReference type="RefSeq" id="WP_280602975.1">
    <property type="nucleotide sequence ID" value="NZ_JARXRN010000028.1"/>
</dbReference>
<proteinExistence type="predicted"/>
<evidence type="ECO:0000256" key="1">
    <source>
        <dbReference type="SAM" id="Phobius"/>
    </source>
</evidence>
<accession>A0ABT6JN48</accession>
<evidence type="ECO:0008006" key="4">
    <source>
        <dbReference type="Google" id="ProtNLM"/>
    </source>
</evidence>
<keyword evidence="1" id="KW-0812">Transmembrane</keyword>
<feature type="transmembrane region" description="Helical" evidence="1">
    <location>
        <begin position="66"/>
        <end position="88"/>
    </location>
</feature>
<protein>
    <recommendedName>
        <fullName evidence="4">Oxidoreductase</fullName>
    </recommendedName>
</protein>
<keyword evidence="1" id="KW-0472">Membrane</keyword>
<sequence length="122" mass="12954">MSFRPSPSSPGTTLARLLLASVFIVMGAWRLWQAYEGASFSGATLSFSAAELVLGLLVAAGWKLRLVALASAALLVADAVLSHPFWALGEPARSAQMLHFMKNMAIVGGFLLLALTAPARRR</sequence>
<feature type="transmembrane region" description="Helical" evidence="1">
    <location>
        <begin position="38"/>
        <end position="59"/>
    </location>
</feature>
<dbReference type="EMBL" id="JARXRN010000028">
    <property type="protein sequence ID" value="MDH5832034.1"/>
    <property type="molecule type" value="Genomic_DNA"/>
</dbReference>
<dbReference type="Proteomes" id="UP001156831">
    <property type="component" value="Unassembled WGS sequence"/>
</dbReference>